<evidence type="ECO:0000256" key="3">
    <source>
        <dbReference type="ARBA" id="ARBA00022989"/>
    </source>
</evidence>
<accession>A0A3Q8WSA1</accession>
<organism evidence="7 8">
    <name type="scientific">Flaviflexus salsibiostraticola</name>
    <dbReference type="NCBI Taxonomy" id="1282737"/>
    <lineage>
        <taxon>Bacteria</taxon>
        <taxon>Bacillati</taxon>
        <taxon>Actinomycetota</taxon>
        <taxon>Actinomycetes</taxon>
        <taxon>Actinomycetales</taxon>
        <taxon>Actinomycetaceae</taxon>
        <taxon>Flaviflexus</taxon>
    </lineage>
</organism>
<dbReference type="InterPro" id="IPR012340">
    <property type="entry name" value="NA-bd_OB-fold"/>
</dbReference>
<keyword evidence="2 5" id="KW-0812">Transmembrane</keyword>
<evidence type="ECO:0000256" key="5">
    <source>
        <dbReference type="SAM" id="Phobius"/>
    </source>
</evidence>
<dbReference type="Gene3D" id="2.40.50.140">
    <property type="entry name" value="Nucleic acid-binding proteins"/>
    <property type="match status" value="1"/>
</dbReference>
<evidence type="ECO:0000259" key="6">
    <source>
        <dbReference type="Pfam" id="PF01957"/>
    </source>
</evidence>
<keyword evidence="4 5" id="KW-0472">Membrane</keyword>
<gene>
    <name evidence="7" type="ORF">EJO69_01515</name>
</gene>
<dbReference type="KEGG" id="fsl:EJO69_01515"/>
<dbReference type="OrthoDB" id="3174252at2"/>
<comment type="subcellular location">
    <subcellularLocation>
        <location evidence="1">Membrane</location>
        <topology evidence="1">Multi-pass membrane protein</topology>
    </subcellularLocation>
</comment>
<keyword evidence="3 5" id="KW-1133">Transmembrane helix</keyword>
<feature type="transmembrane region" description="Helical" evidence="5">
    <location>
        <begin position="44"/>
        <end position="63"/>
    </location>
</feature>
<evidence type="ECO:0000313" key="8">
    <source>
        <dbReference type="Proteomes" id="UP000270021"/>
    </source>
</evidence>
<dbReference type="InterPro" id="IPR052165">
    <property type="entry name" value="Membrane_assoc_protease"/>
</dbReference>
<name>A0A3Q8WSA1_9ACTO</name>
<evidence type="ECO:0000256" key="2">
    <source>
        <dbReference type="ARBA" id="ARBA00022692"/>
    </source>
</evidence>
<evidence type="ECO:0000256" key="4">
    <source>
        <dbReference type="ARBA" id="ARBA00023136"/>
    </source>
</evidence>
<dbReference type="AlphaFoldDB" id="A0A3Q8WSA1"/>
<evidence type="ECO:0000313" key="7">
    <source>
        <dbReference type="EMBL" id="AZN29121.1"/>
    </source>
</evidence>
<feature type="domain" description="NfeD-like C-terminal" evidence="6">
    <location>
        <begin position="83"/>
        <end position="138"/>
    </location>
</feature>
<dbReference type="InterPro" id="IPR002810">
    <property type="entry name" value="NfeD-like_C"/>
</dbReference>
<keyword evidence="8" id="KW-1185">Reference proteome</keyword>
<proteinExistence type="predicted"/>
<dbReference type="EMBL" id="CP034438">
    <property type="protein sequence ID" value="AZN29121.1"/>
    <property type="molecule type" value="Genomic_DNA"/>
</dbReference>
<sequence>MTWMTWLIIAIVLGIIEMLTIEFTFLMFAGGALAAAIAGGFTDNVAIQIIVFALVSTILLFTVRPWARRMIDQTSPENRTNVDSLPGQIAESLTDVTARGGRVKLDGEVWSARTYGSPIPEGSIVVVSRIDGAHAIVELR</sequence>
<dbReference type="Proteomes" id="UP000270021">
    <property type="component" value="Chromosome"/>
</dbReference>
<evidence type="ECO:0000256" key="1">
    <source>
        <dbReference type="ARBA" id="ARBA00004141"/>
    </source>
</evidence>
<dbReference type="RefSeq" id="WP_126038295.1">
    <property type="nucleotide sequence ID" value="NZ_CP034438.1"/>
</dbReference>
<dbReference type="SUPFAM" id="SSF141322">
    <property type="entry name" value="NfeD domain-like"/>
    <property type="match status" value="1"/>
</dbReference>
<dbReference type="GO" id="GO:0005886">
    <property type="term" value="C:plasma membrane"/>
    <property type="evidence" value="ECO:0007669"/>
    <property type="project" value="TreeGrafter"/>
</dbReference>
<reference evidence="7 8" key="1">
    <citation type="submission" date="2018-12" db="EMBL/GenBank/DDBJ databases">
        <title>Complete genome sequence of Flaviflexus salsibiostraticola KCTC 33148.</title>
        <authorList>
            <person name="Bae J.-W."/>
        </authorList>
    </citation>
    <scope>NUCLEOTIDE SEQUENCE [LARGE SCALE GENOMIC DNA]</scope>
    <source>
        <strain evidence="7 8">KCTC 33148</strain>
    </source>
</reference>
<dbReference type="PANTHER" id="PTHR33507:SF3">
    <property type="entry name" value="INNER MEMBRANE PROTEIN YBBJ"/>
    <property type="match status" value="1"/>
</dbReference>
<dbReference type="PANTHER" id="PTHR33507">
    <property type="entry name" value="INNER MEMBRANE PROTEIN YBBJ"/>
    <property type="match status" value="1"/>
</dbReference>
<dbReference type="Pfam" id="PF01957">
    <property type="entry name" value="NfeD"/>
    <property type="match status" value="1"/>
</dbReference>
<protein>
    <submittedName>
        <fullName evidence="7">NfeD family protein</fullName>
    </submittedName>
</protein>